<dbReference type="InterPro" id="IPR029068">
    <property type="entry name" value="Glyas_Bleomycin-R_OHBP_Dase"/>
</dbReference>
<dbReference type="InterPro" id="IPR050383">
    <property type="entry name" value="GlyoxalaseI/FosfomycinResist"/>
</dbReference>
<dbReference type="EMBL" id="JABFAA010000010">
    <property type="protein sequence ID" value="MBA0693893.1"/>
    <property type="molecule type" value="Genomic_DNA"/>
</dbReference>
<comment type="caution">
    <text evidence="2">The sequence shown here is derived from an EMBL/GenBank/DDBJ whole genome shotgun (WGS) entry which is preliminary data.</text>
</comment>
<feature type="non-terminal residue" evidence="2">
    <location>
        <position position="259"/>
    </location>
</feature>
<evidence type="ECO:0000313" key="3">
    <source>
        <dbReference type="Proteomes" id="UP000593577"/>
    </source>
</evidence>
<name>A0A7J8Y2U0_GOSAI</name>
<feature type="domain" description="VOC" evidence="1">
    <location>
        <begin position="129"/>
        <end position="255"/>
    </location>
</feature>
<dbReference type="SUPFAM" id="SSF54593">
    <property type="entry name" value="Glyoxalase/Bleomycin resistance protein/Dihydroxybiphenyl dioxygenase"/>
    <property type="match status" value="1"/>
</dbReference>
<gene>
    <name evidence="2" type="ORF">Goari_004236</name>
</gene>
<keyword evidence="3" id="KW-1185">Reference proteome</keyword>
<protein>
    <recommendedName>
        <fullName evidence="1">VOC domain-containing protein</fullName>
    </recommendedName>
</protein>
<evidence type="ECO:0000259" key="1">
    <source>
        <dbReference type="PROSITE" id="PS51819"/>
    </source>
</evidence>
<dbReference type="Proteomes" id="UP000593577">
    <property type="component" value="Unassembled WGS sequence"/>
</dbReference>
<accession>A0A7J8Y2U0</accession>
<dbReference type="AlphaFoldDB" id="A0A7J8Y2U0"/>
<sequence length="259" mass="28994">LPQFSTSGGDFCSFVKKPEPRINEWFKLAEGSKQVKQLRKHENGLTEKDWRLAMASLLSLSAAISLRHKLNRSSAVSANTPSKICHPFPGNGRCQRLSFKTKAAGSVEGHVLDKESASISDKIDYGVVGIHHVGILCENLERSLEFYQNILGLEINEARPHDKLPYRGAWLWVGSEMIHLMELPNPDPLIGRPEHGGRDRHACISIQNVSKLQAILDKAGYKQKEDILVQYCSKLQVFPTHLADPGGQQYLHGIQMQMH</sequence>
<proteinExistence type="predicted"/>
<dbReference type="PANTHER" id="PTHR21366:SF22">
    <property type="entry name" value="VOC DOMAIN-CONTAINING PROTEIN"/>
    <property type="match status" value="1"/>
</dbReference>
<dbReference type="Gene3D" id="3.10.180.10">
    <property type="entry name" value="2,3-Dihydroxybiphenyl 1,2-Dioxygenase, domain 1"/>
    <property type="match status" value="1"/>
</dbReference>
<dbReference type="PANTHER" id="PTHR21366">
    <property type="entry name" value="GLYOXALASE FAMILY PROTEIN"/>
    <property type="match status" value="1"/>
</dbReference>
<dbReference type="PROSITE" id="PS51819">
    <property type="entry name" value="VOC"/>
    <property type="match status" value="1"/>
</dbReference>
<dbReference type="Pfam" id="PF00903">
    <property type="entry name" value="Glyoxalase"/>
    <property type="match status" value="1"/>
</dbReference>
<dbReference type="InterPro" id="IPR037523">
    <property type="entry name" value="VOC_core"/>
</dbReference>
<evidence type="ECO:0000313" key="2">
    <source>
        <dbReference type="EMBL" id="MBA0693893.1"/>
    </source>
</evidence>
<dbReference type="InterPro" id="IPR004360">
    <property type="entry name" value="Glyas_Fos-R_dOase_dom"/>
</dbReference>
<reference evidence="2 3" key="1">
    <citation type="journal article" date="2019" name="Genome Biol. Evol.">
        <title>Insights into the evolution of the New World diploid cottons (Gossypium, subgenus Houzingenia) based on genome sequencing.</title>
        <authorList>
            <person name="Grover C.E."/>
            <person name="Arick M.A. 2nd"/>
            <person name="Thrash A."/>
            <person name="Conover J.L."/>
            <person name="Sanders W.S."/>
            <person name="Peterson D.G."/>
            <person name="Frelichowski J.E."/>
            <person name="Scheffler J.A."/>
            <person name="Scheffler B.E."/>
            <person name="Wendel J.F."/>
        </authorList>
    </citation>
    <scope>NUCLEOTIDE SEQUENCE [LARGE SCALE GENOMIC DNA]</scope>
    <source>
        <strain evidence="2">185</strain>
        <tissue evidence="2">Leaf</tissue>
    </source>
</reference>
<organism evidence="2 3">
    <name type="scientific">Gossypium aridum</name>
    <name type="common">American cotton</name>
    <name type="synonym">Erioxylum aridum</name>
    <dbReference type="NCBI Taxonomy" id="34290"/>
    <lineage>
        <taxon>Eukaryota</taxon>
        <taxon>Viridiplantae</taxon>
        <taxon>Streptophyta</taxon>
        <taxon>Embryophyta</taxon>
        <taxon>Tracheophyta</taxon>
        <taxon>Spermatophyta</taxon>
        <taxon>Magnoliopsida</taxon>
        <taxon>eudicotyledons</taxon>
        <taxon>Gunneridae</taxon>
        <taxon>Pentapetalae</taxon>
        <taxon>rosids</taxon>
        <taxon>malvids</taxon>
        <taxon>Malvales</taxon>
        <taxon>Malvaceae</taxon>
        <taxon>Malvoideae</taxon>
        <taxon>Gossypium</taxon>
    </lineage>
</organism>